<evidence type="ECO:0000313" key="4">
    <source>
        <dbReference type="Proteomes" id="UP000192578"/>
    </source>
</evidence>
<dbReference type="SMART" id="SM00222">
    <property type="entry name" value="Sec7"/>
    <property type="match status" value="1"/>
</dbReference>
<evidence type="ECO:0000256" key="1">
    <source>
        <dbReference type="SAM" id="MobiDB-lite"/>
    </source>
</evidence>
<dbReference type="Pfam" id="PF12783">
    <property type="entry name" value="Sec7-like_HUS"/>
    <property type="match status" value="1"/>
</dbReference>
<feature type="compositionally biased region" description="Acidic residues" evidence="1">
    <location>
        <begin position="319"/>
        <end position="328"/>
    </location>
</feature>
<gene>
    <name evidence="3" type="ORF">BV898_01520</name>
</gene>
<keyword evidence="4" id="KW-1185">Reference proteome</keyword>
<sequence>MARARHIHVMLSEVNIISAAMKRVHRWNQQEDRNQLLEKILTLKQILSTADDLDQIDAKTFLLPFLDIIRAEETSAVITKLALATIDKVISLKMLETRTKEEIAAAVDIISDAVTHTRFVGSDPASDEGVLMSIIHILKDLLVSTPGNLLTNESVCEIAGSLFRMCLEPRLSELLRKICDTFLVEVIQHIFTRLPEFTESQRDIKRTVKKLHRLIKRKAPRPPSPTLIAPETLDAPPVAESAEPAPESLSPANAGATEMTSPDGACLSKADDESPVDLTKPIIGLTDGGSAAFVGPSLETPPAVPVWSPAEAMTASDLETSEDEEETPEVVAEKENADKVTAERREFINDKGVKFRAAIPKNDENGAYIPYGLPALQEVLRFMTTLIHPYDKNPENNLNLGLQLLGTVMETAARALPKYATLMSLIENDLCRNLIFLLQNERLSIFTLALQLAFYVFEAMRGHLKLQLEMFLTTLMNVVSSEAPKVTLEHKEAALDMVLRFWRLPDFVSELYLNYDCDMYCSNLFEDLTKLLSKNAFPVNGLNTVHLYALDCLLTAIDSIEKNCQKLAQGAEPYRKEDIFSRAEYQQIRLRKRHWTIGTEQFNIKPAKGLEYLQKNLLLKDPLEITEVVTFLRENHRLDKAMIADLLGNRKNTQILIGYVKSFKFSGKRIDEALREYLEAFRLPGESPLVAHFMEHFASNWHVSNKTPFRHQDCAFTLAYAILMLNTDLHTKKGGKLHKQMTIDEFKKMVKGINYDKAVTYGPEVSLDLDPQFLETLYEAISKEEIIMPAEHIGLVKEMYDWKVLLRRSLNQRYDFGKPGILDADIFAQLWGPTVAALSYAFDKTVDDYVIRKSIIGFKKCAVIAASSRVMSSEVFDNIIITLCKFSTLQNSYESSSTVAVIFGQNMKAQLATKTVFSLAHRHGDILREGWKNIVECIVQLFRARLLPEDFTQGEDFVKGLVPLLYDEPAPLRQESGLFSALVSYITSDSGSKSSTTLHEENEYRKMARACVDECEIIDLVKDSKFLQIQSLKEFLGALMSSNRSSNQRQPDGGGGLTLFAEEQSATICLELLVRVLIENRDRLGEQGMKFWPVVHEYLYTILLQEGKNELPFRIERAVVGLLRLAVRFLRRHDTEVQQDIMRSLRLLLGLRSQFFFRLARQIAFALYQLFQANASSSIKSREDWKLLFTLLECSGAGIRLPAAVAKDLPRSESQPIGVNHPDVDPDRGYTSDGEIPEGQAVSPAGSGTWLMVGKEGEVVETAGNNGDAYALSFAYEFYHHDMDAFFSAIDSLHFLIRETGQITPENIPSMVHCLCVFAEASMNGSNGVIQRVQAAALKRSDGKAAQQRLLERKVPHQKTNSTPSSPSEEENQQQLMNAKYQQRSNQILDLMLILHGRTLSLCRGTKFEATLWSDVWCHLLRGIARICCDNRKGVRMDGLNYLHRALLIEDLKTLSPSEWEDCLHKVLFPLLSSLRQSVPAPDRAAMEETRVRVSSLLCKVFLQHLTPLLSLNTFGNTWMTVLDHLEQYLKLDTKSDLLREAVLESIKNMLLVMSTAGVFQDYQGSLWEKTRAKMDSFVPGLTQQLIEASQAPRVERPVQPIRPASPPEINATPSPISFDVLQAASAVSQNSPGLPLLLDPGILQGFQMPTLSSPVATRREITAPEVLPTDPSPSVQS</sequence>
<dbReference type="InterPro" id="IPR023394">
    <property type="entry name" value="Sec7_C_sf"/>
</dbReference>
<dbReference type="OrthoDB" id="10258608at2759"/>
<reference evidence="4" key="1">
    <citation type="submission" date="2017-01" db="EMBL/GenBank/DDBJ databases">
        <title>Comparative genomics of anhydrobiosis in the tardigrade Hypsibius dujardini.</title>
        <authorList>
            <person name="Yoshida Y."/>
            <person name="Koutsovoulos G."/>
            <person name="Laetsch D."/>
            <person name="Stevens L."/>
            <person name="Kumar S."/>
            <person name="Horikawa D."/>
            <person name="Ishino K."/>
            <person name="Komine S."/>
            <person name="Tomita M."/>
            <person name="Blaxter M."/>
            <person name="Arakawa K."/>
        </authorList>
    </citation>
    <scope>NUCLEOTIDE SEQUENCE [LARGE SCALE GENOMIC DNA]</scope>
    <source>
        <strain evidence="4">Z151</strain>
    </source>
</reference>
<dbReference type="Proteomes" id="UP000192578">
    <property type="component" value="Unassembled WGS sequence"/>
</dbReference>
<proteinExistence type="predicted"/>
<feature type="region of interest" description="Disordered" evidence="1">
    <location>
        <begin position="1212"/>
        <end position="1238"/>
    </location>
</feature>
<dbReference type="Pfam" id="PF23325">
    <property type="entry name" value="TPR_28"/>
    <property type="match status" value="1"/>
</dbReference>
<dbReference type="Gene3D" id="1.10.1000.11">
    <property type="entry name" value="Arf Nucleotide-binding Site Opener,domain 2"/>
    <property type="match status" value="1"/>
</dbReference>
<dbReference type="InterPro" id="IPR035999">
    <property type="entry name" value="Sec7_dom_sf"/>
</dbReference>
<dbReference type="EMBL" id="MTYJ01000006">
    <property type="protein sequence ID" value="OQV24456.1"/>
    <property type="molecule type" value="Genomic_DNA"/>
</dbReference>
<dbReference type="SUPFAM" id="SSF48425">
    <property type="entry name" value="Sec7 domain"/>
    <property type="match status" value="1"/>
</dbReference>
<dbReference type="GO" id="GO:0012505">
    <property type="term" value="C:endomembrane system"/>
    <property type="evidence" value="ECO:0007669"/>
    <property type="project" value="UniProtKB-ARBA"/>
</dbReference>
<feature type="domain" description="SEC7" evidence="2">
    <location>
        <begin position="584"/>
        <end position="784"/>
    </location>
</feature>
<feature type="compositionally biased region" description="Low complexity" evidence="1">
    <location>
        <begin position="235"/>
        <end position="252"/>
    </location>
</feature>
<dbReference type="InterPro" id="IPR056604">
    <property type="entry name" value="GBF1-like_TPR"/>
</dbReference>
<dbReference type="InterPro" id="IPR016024">
    <property type="entry name" value="ARM-type_fold"/>
</dbReference>
<dbReference type="CDD" id="cd00171">
    <property type="entry name" value="Sec7"/>
    <property type="match status" value="1"/>
</dbReference>
<feature type="region of interest" description="Disordered" evidence="1">
    <location>
        <begin position="1350"/>
        <end position="1377"/>
    </location>
</feature>
<dbReference type="InterPro" id="IPR032691">
    <property type="entry name" value="Mon2/Sec7/BIG1-like_HUS"/>
</dbReference>
<dbReference type="PROSITE" id="PS50190">
    <property type="entry name" value="SEC7"/>
    <property type="match status" value="1"/>
</dbReference>
<evidence type="ECO:0000259" key="2">
    <source>
        <dbReference type="PROSITE" id="PS50190"/>
    </source>
</evidence>
<dbReference type="SUPFAM" id="SSF48371">
    <property type="entry name" value="ARM repeat"/>
    <property type="match status" value="1"/>
</dbReference>
<dbReference type="GO" id="GO:0005737">
    <property type="term" value="C:cytoplasm"/>
    <property type="evidence" value="ECO:0007669"/>
    <property type="project" value="UniProtKB-ARBA"/>
</dbReference>
<dbReference type="GO" id="GO:0032012">
    <property type="term" value="P:regulation of ARF protein signal transduction"/>
    <property type="evidence" value="ECO:0007669"/>
    <property type="project" value="InterPro"/>
</dbReference>
<dbReference type="GO" id="GO:0005085">
    <property type="term" value="F:guanyl-nucleotide exchange factor activity"/>
    <property type="evidence" value="ECO:0007669"/>
    <property type="project" value="InterPro"/>
</dbReference>
<name>A0A1W0XAA3_HYPEX</name>
<protein>
    <submittedName>
        <fullName evidence="3">Golgi-specific brefeldin A-resistance guanine nucleotide exchange factor 1</fullName>
    </submittedName>
</protein>
<feature type="region of interest" description="Disordered" evidence="1">
    <location>
        <begin position="314"/>
        <end position="336"/>
    </location>
</feature>
<dbReference type="PANTHER" id="PTHR10663">
    <property type="entry name" value="GUANYL-NUCLEOTIDE EXCHANGE FACTOR"/>
    <property type="match status" value="1"/>
</dbReference>
<accession>A0A1W0XAA3</accession>
<dbReference type="GO" id="GO:0016192">
    <property type="term" value="P:vesicle-mediated transport"/>
    <property type="evidence" value="ECO:0007669"/>
    <property type="project" value="UniProtKB-ARBA"/>
</dbReference>
<dbReference type="InterPro" id="IPR000904">
    <property type="entry name" value="Sec7_dom"/>
</dbReference>
<comment type="caution">
    <text evidence="3">The sequence shown here is derived from an EMBL/GenBank/DDBJ whole genome shotgun (WGS) entry which is preliminary data.</text>
</comment>
<feature type="region of interest" description="Disordered" evidence="1">
    <location>
        <begin position="215"/>
        <end position="273"/>
    </location>
</feature>
<organism evidence="3 4">
    <name type="scientific">Hypsibius exemplaris</name>
    <name type="common">Freshwater tardigrade</name>
    <dbReference type="NCBI Taxonomy" id="2072580"/>
    <lineage>
        <taxon>Eukaryota</taxon>
        <taxon>Metazoa</taxon>
        <taxon>Ecdysozoa</taxon>
        <taxon>Tardigrada</taxon>
        <taxon>Eutardigrada</taxon>
        <taxon>Parachela</taxon>
        <taxon>Hypsibioidea</taxon>
        <taxon>Hypsibiidae</taxon>
        <taxon>Hypsibius</taxon>
    </lineage>
</organism>
<dbReference type="Pfam" id="PF01369">
    <property type="entry name" value="Sec7"/>
    <property type="match status" value="1"/>
</dbReference>
<evidence type="ECO:0000313" key="3">
    <source>
        <dbReference type="EMBL" id="OQV24456.1"/>
    </source>
</evidence>
<dbReference type="PANTHER" id="PTHR10663:SF388">
    <property type="entry name" value="GOLGI-SPECIFIC BREFELDIN A-RESISTANCE GUANINE NUCLEOTIDE EXCHANGE FACTOR 1"/>
    <property type="match status" value="1"/>
</dbReference>
<dbReference type="Gene3D" id="1.10.220.20">
    <property type="match status" value="1"/>
</dbReference>